<gene>
    <name evidence="1" type="ORF">GCM10011339_31550</name>
</gene>
<accession>A0ABQ1V663</accession>
<dbReference type="EMBL" id="BMIU01000017">
    <property type="protein sequence ID" value="GGF40682.1"/>
    <property type="molecule type" value="Genomic_DNA"/>
</dbReference>
<comment type="caution">
    <text evidence="1">The sequence shown here is derived from an EMBL/GenBank/DDBJ whole genome shotgun (WGS) entry which is preliminary data.</text>
</comment>
<sequence>MASGHALLLEAYKEKIPHPQETATGGQYEVGSLFYVDGTPFLESSEFTKGQVTINGEEFDQVLLNFDVVRDQLITYHPRNYQQIILDYRKVQAFQLQNGRKFIQVEENPGYSWHFNGYYEVLWDDKITILSKHYKEEEIKKDHGSSDKSFEFEIHEDFFVMTSQGFHRINRKKDIETYMGIPKKQVKQLLKKEGLRFKKQLREVLVVLGAFYSSEKTNY</sequence>
<proteinExistence type="predicted"/>
<name>A0ABQ1V663_9BACT</name>
<dbReference type="Proteomes" id="UP000647339">
    <property type="component" value="Unassembled WGS sequence"/>
</dbReference>
<evidence type="ECO:0000313" key="2">
    <source>
        <dbReference type="Proteomes" id="UP000647339"/>
    </source>
</evidence>
<reference evidence="2" key="1">
    <citation type="journal article" date="2019" name="Int. J. Syst. Evol. Microbiol.">
        <title>The Global Catalogue of Microorganisms (GCM) 10K type strain sequencing project: providing services to taxonomists for standard genome sequencing and annotation.</title>
        <authorList>
            <consortium name="The Broad Institute Genomics Platform"/>
            <consortium name="The Broad Institute Genome Sequencing Center for Infectious Disease"/>
            <person name="Wu L."/>
            <person name="Ma J."/>
        </authorList>
    </citation>
    <scope>NUCLEOTIDE SEQUENCE [LARGE SCALE GENOMIC DNA]</scope>
    <source>
        <strain evidence="2">CGMCC 1.15407</strain>
    </source>
</reference>
<evidence type="ECO:0000313" key="1">
    <source>
        <dbReference type="EMBL" id="GGF40682.1"/>
    </source>
</evidence>
<keyword evidence="2" id="KW-1185">Reference proteome</keyword>
<protein>
    <submittedName>
        <fullName evidence="1">Uncharacterized protein</fullName>
    </submittedName>
</protein>
<organism evidence="1 2">
    <name type="scientific">Echinicola rosea</name>
    <dbReference type="NCBI Taxonomy" id="1807691"/>
    <lineage>
        <taxon>Bacteria</taxon>
        <taxon>Pseudomonadati</taxon>
        <taxon>Bacteroidota</taxon>
        <taxon>Cytophagia</taxon>
        <taxon>Cytophagales</taxon>
        <taxon>Cyclobacteriaceae</taxon>
        <taxon>Echinicola</taxon>
    </lineage>
</organism>